<reference evidence="1 2" key="1">
    <citation type="submission" date="2019-06" db="EMBL/GenBank/DDBJ databases">
        <title>Discovery of a novel chromosome fission-fusion reversal in muntjac.</title>
        <authorList>
            <person name="Mudd A.B."/>
            <person name="Bredeson J.V."/>
            <person name="Baum R."/>
            <person name="Hockemeyer D."/>
            <person name="Rokhsar D.S."/>
        </authorList>
    </citation>
    <scope>NUCLEOTIDE SEQUENCE [LARGE SCALE GENOMIC DNA]</scope>
    <source>
        <strain evidence="1">UCam_UCB_Mr</strain>
        <tissue evidence="1">Fibroblast cell line</tissue>
    </source>
</reference>
<dbReference type="EMBL" id="VCEB01000019">
    <property type="protein sequence ID" value="KAB0367396.1"/>
    <property type="molecule type" value="Genomic_DNA"/>
</dbReference>
<sequence>PTRHYEYKAFGVLENFPPDLPADLYMNLNYRRMGWIC</sequence>
<comment type="caution">
    <text evidence="1">The sequence shown here is derived from an EMBL/GenBank/DDBJ whole genome shotgun (WGS) entry which is preliminary data.</text>
</comment>
<proteinExistence type="predicted"/>
<evidence type="ECO:0000313" key="1">
    <source>
        <dbReference type="EMBL" id="KAB0367396.1"/>
    </source>
</evidence>
<feature type="non-terminal residue" evidence="1">
    <location>
        <position position="1"/>
    </location>
</feature>
<name>A0A5N3X4R5_MUNRE</name>
<keyword evidence="2" id="KW-1185">Reference proteome</keyword>
<accession>A0A5N3X4R5</accession>
<protein>
    <submittedName>
        <fullName evidence="1">Uncharacterized protein</fullName>
    </submittedName>
</protein>
<evidence type="ECO:0000313" key="2">
    <source>
        <dbReference type="Proteomes" id="UP000326062"/>
    </source>
</evidence>
<gene>
    <name evidence="1" type="ORF">FD755_020720</name>
</gene>
<dbReference type="Proteomes" id="UP000326062">
    <property type="component" value="Chromosome 17"/>
</dbReference>
<dbReference type="AlphaFoldDB" id="A0A5N3X4R5"/>
<organism evidence="1 2">
    <name type="scientific">Muntiacus reevesi</name>
    <name type="common">Reeves' muntjac</name>
    <name type="synonym">Cervus reevesi</name>
    <dbReference type="NCBI Taxonomy" id="9886"/>
    <lineage>
        <taxon>Eukaryota</taxon>
        <taxon>Metazoa</taxon>
        <taxon>Chordata</taxon>
        <taxon>Craniata</taxon>
        <taxon>Vertebrata</taxon>
        <taxon>Euteleostomi</taxon>
        <taxon>Mammalia</taxon>
        <taxon>Eutheria</taxon>
        <taxon>Laurasiatheria</taxon>
        <taxon>Artiodactyla</taxon>
        <taxon>Ruminantia</taxon>
        <taxon>Pecora</taxon>
        <taxon>Cervidae</taxon>
        <taxon>Muntiacinae</taxon>
        <taxon>Muntiacus</taxon>
    </lineage>
</organism>